<sequence length="516" mass="57398">MYDWCALDQAAEQYARLIHYRVRDGMLINDWEVDWDHQPLTHAYYETPDVHSIPLPTATCNPLSGSFSSSPDTIGALLYSVYGFTGFRLVINRNDKPAVYLYANATKFGRHTASGGGRYCADFYLVESGRGDHGSLPAGIYHYSPLRHVWETLTSGDATLDVAHAQRYAESCDRYVIMTIDYWRSGFKYNDFCYQATAMDIGTIIGSVAEAVGSRTARTWDMWVNETELARILHLDPLRNGVYVVQSWGSSTRLPVNIPDSATQSHFPEKVGSLFPKIVDFTTTTALQADMRRFPQRPDSFTHALVSNELTEGVDAAWWNSLHARQSSFGRFTGESYSLESLLALLHSADAACYQLVGNETQDLRWQYLVYVTNIDGLVPGLYIYCPASHELKLFSAEPQDDFLASTYFLKNYDGRKAAATIIPCGNVFECSHEWGVRGYRLVNAVIGAACQAISVEAVRQGIGTGTALGFDGDAHAQRAELDKDVMTPMLMIMTGVDHPLAGEFHTDASLVRSAR</sequence>
<dbReference type="PANTHER" id="PTHR43745:SF2">
    <property type="entry name" value="NITROREDUCTASE MJ1384-RELATED"/>
    <property type="match status" value="1"/>
</dbReference>
<organism evidence="1 2">
    <name type="scientific">Ancrocorticia populi</name>
    <dbReference type="NCBI Taxonomy" id="2175228"/>
    <lineage>
        <taxon>Bacteria</taxon>
        <taxon>Bacillati</taxon>
        <taxon>Actinomycetota</taxon>
        <taxon>Actinomycetes</taxon>
        <taxon>Actinomycetales</taxon>
        <taxon>Actinomycetaceae</taxon>
        <taxon>Ancrocorticia</taxon>
    </lineage>
</organism>
<gene>
    <name evidence="1" type="ORF">DD236_02815</name>
</gene>
<reference evidence="2" key="1">
    <citation type="submission" date="2018-05" db="EMBL/GenBank/DDBJ databases">
        <authorList>
            <person name="Li Y."/>
        </authorList>
    </citation>
    <scope>NUCLEOTIDE SEQUENCE [LARGE SCALE GENOMIC DNA]</scope>
    <source>
        <strain evidence="2">sk1b4</strain>
    </source>
</reference>
<evidence type="ECO:0008006" key="3">
    <source>
        <dbReference type="Google" id="ProtNLM"/>
    </source>
</evidence>
<dbReference type="AlphaFoldDB" id="A0A2V1KEK5"/>
<dbReference type="OrthoDB" id="9801593at2"/>
<accession>A0A2V1KEK5</accession>
<protein>
    <recommendedName>
        <fullName evidence="3">Nitroreductase domain-containing protein</fullName>
    </recommendedName>
</protein>
<evidence type="ECO:0000313" key="1">
    <source>
        <dbReference type="EMBL" id="PWF27334.1"/>
    </source>
</evidence>
<dbReference type="GO" id="GO:0016491">
    <property type="term" value="F:oxidoreductase activity"/>
    <property type="evidence" value="ECO:0007669"/>
    <property type="project" value="InterPro"/>
</dbReference>
<dbReference type="Gene3D" id="3.40.109.10">
    <property type="entry name" value="NADH Oxidase"/>
    <property type="match status" value="2"/>
</dbReference>
<dbReference type="EMBL" id="QETB01000001">
    <property type="protein sequence ID" value="PWF27334.1"/>
    <property type="molecule type" value="Genomic_DNA"/>
</dbReference>
<dbReference type="PANTHER" id="PTHR43745">
    <property type="entry name" value="NITROREDUCTASE MJ1384-RELATED"/>
    <property type="match status" value="1"/>
</dbReference>
<dbReference type="InterPro" id="IPR000415">
    <property type="entry name" value="Nitroreductase-like"/>
</dbReference>
<keyword evidence="2" id="KW-1185">Reference proteome</keyword>
<comment type="caution">
    <text evidence="1">The sequence shown here is derived from an EMBL/GenBank/DDBJ whole genome shotgun (WGS) entry which is preliminary data.</text>
</comment>
<proteinExistence type="predicted"/>
<evidence type="ECO:0000313" key="2">
    <source>
        <dbReference type="Proteomes" id="UP000245283"/>
    </source>
</evidence>
<dbReference type="Proteomes" id="UP000245283">
    <property type="component" value="Unassembled WGS sequence"/>
</dbReference>
<dbReference type="RefSeq" id="WP_109092834.1">
    <property type="nucleotide sequence ID" value="NZ_CAMELQ010000024.1"/>
</dbReference>
<dbReference type="InterPro" id="IPR052544">
    <property type="entry name" value="Bacteriocin_Proc_Enz"/>
</dbReference>
<name>A0A2V1KEK5_9ACTO</name>